<dbReference type="Proteomes" id="UP001596282">
    <property type="component" value="Unassembled WGS sequence"/>
</dbReference>
<dbReference type="RefSeq" id="WP_137628708.1">
    <property type="nucleotide sequence ID" value="NZ_BJDJ01000011.1"/>
</dbReference>
<proteinExistence type="predicted"/>
<protein>
    <submittedName>
        <fullName evidence="1">Uncharacterized protein</fullName>
    </submittedName>
</protein>
<accession>A0ABW1S119</accession>
<dbReference type="EMBL" id="JBHSSC010000039">
    <property type="protein sequence ID" value="MFC6181528.1"/>
    <property type="molecule type" value="Genomic_DNA"/>
</dbReference>
<reference evidence="2" key="1">
    <citation type="journal article" date="2019" name="Int. J. Syst. Evol. Microbiol.">
        <title>The Global Catalogue of Microorganisms (GCM) 10K type strain sequencing project: providing services to taxonomists for standard genome sequencing and annotation.</title>
        <authorList>
            <consortium name="The Broad Institute Genomics Platform"/>
            <consortium name="The Broad Institute Genome Sequencing Center for Infectious Disease"/>
            <person name="Wu L."/>
            <person name="Ma J."/>
        </authorList>
    </citation>
    <scope>NUCLEOTIDE SEQUENCE [LARGE SCALE GENOMIC DNA]</scope>
    <source>
        <strain evidence="2">CCM 8933</strain>
    </source>
</reference>
<evidence type="ECO:0000313" key="1">
    <source>
        <dbReference type="EMBL" id="MFC6181528.1"/>
    </source>
</evidence>
<keyword evidence="2" id="KW-1185">Reference proteome</keyword>
<name>A0ABW1S119_9LACO</name>
<sequence>MTGIIELHHLAQVQYYYVTVWYTESTRTLEFQSLTACKPWSLVMPLLAPAPVIQLSWPYQRLTLTIQLDTTQLVIRETVGQLASQLLALLNQSVTRVS</sequence>
<organism evidence="1 2">
    <name type="scientific">Lactiplantibacillus daowaiensis</name>
    <dbReference type="NCBI Taxonomy" id="2559918"/>
    <lineage>
        <taxon>Bacteria</taxon>
        <taxon>Bacillati</taxon>
        <taxon>Bacillota</taxon>
        <taxon>Bacilli</taxon>
        <taxon>Lactobacillales</taxon>
        <taxon>Lactobacillaceae</taxon>
        <taxon>Lactiplantibacillus</taxon>
    </lineage>
</organism>
<comment type="caution">
    <text evidence="1">The sequence shown here is derived from an EMBL/GenBank/DDBJ whole genome shotgun (WGS) entry which is preliminary data.</text>
</comment>
<gene>
    <name evidence="1" type="ORF">ACFP5Y_09870</name>
</gene>
<evidence type="ECO:0000313" key="2">
    <source>
        <dbReference type="Proteomes" id="UP001596282"/>
    </source>
</evidence>